<reference evidence="4" key="2">
    <citation type="submission" date="2019-09" db="UniProtKB">
        <authorList>
            <consortium name="WormBaseParasite"/>
        </authorList>
    </citation>
    <scope>IDENTIFICATION</scope>
</reference>
<dbReference type="WBParaSite" id="HPBE_0000904801-mRNA-1">
    <property type="protein sequence ID" value="HPBE_0000904801-mRNA-1"/>
    <property type="gene ID" value="HPBE_0000904801"/>
</dbReference>
<accession>A0A183FNH3</accession>
<evidence type="ECO:0000313" key="3">
    <source>
        <dbReference type="Proteomes" id="UP000050761"/>
    </source>
</evidence>
<evidence type="ECO:0000313" key="4">
    <source>
        <dbReference type="WBParaSite" id="HPBE_0000904801-mRNA-1"/>
    </source>
</evidence>
<dbReference type="AlphaFoldDB" id="A0A183FNH3"/>
<reference evidence="2 3" key="1">
    <citation type="submission" date="2018-11" db="EMBL/GenBank/DDBJ databases">
        <authorList>
            <consortium name="Pathogen Informatics"/>
        </authorList>
    </citation>
    <scope>NUCLEOTIDE SEQUENCE [LARGE SCALE GENOMIC DNA]</scope>
</reference>
<gene>
    <name evidence="2" type="ORF">HPBE_LOCUS9049</name>
</gene>
<keyword evidence="1" id="KW-0472">Membrane</keyword>
<proteinExistence type="predicted"/>
<evidence type="ECO:0000313" key="2">
    <source>
        <dbReference type="EMBL" id="VDO78955.1"/>
    </source>
</evidence>
<keyword evidence="1" id="KW-1133">Transmembrane helix</keyword>
<dbReference type="Proteomes" id="UP000050761">
    <property type="component" value="Unassembled WGS sequence"/>
</dbReference>
<sequence length="110" mass="12359">MENVQEPFIFCWLLYPALLSFIMSAITFPLGAGQYLGGESIKQAPKLILGLIGAAGLCITRREEMMKSLLSGDNDPQSIVKAFNAYNRVSETFMTIPTPLWSWDFHTERL</sequence>
<evidence type="ECO:0000256" key="1">
    <source>
        <dbReference type="SAM" id="Phobius"/>
    </source>
</evidence>
<keyword evidence="1" id="KW-0812">Transmembrane</keyword>
<accession>A0A3P8C289</accession>
<organism evidence="3 4">
    <name type="scientific">Heligmosomoides polygyrus</name>
    <name type="common">Parasitic roundworm</name>
    <dbReference type="NCBI Taxonomy" id="6339"/>
    <lineage>
        <taxon>Eukaryota</taxon>
        <taxon>Metazoa</taxon>
        <taxon>Ecdysozoa</taxon>
        <taxon>Nematoda</taxon>
        <taxon>Chromadorea</taxon>
        <taxon>Rhabditida</taxon>
        <taxon>Rhabditina</taxon>
        <taxon>Rhabditomorpha</taxon>
        <taxon>Strongyloidea</taxon>
        <taxon>Heligmosomidae</taxon>
        <taxon>Heligmosomoides</taxon>
    </lineage>
</organism>
<protein>
    <submittedName>
        <fullName evidence="4">Bestrophin homolog</fullName>
    </submittedName>
</protein>
<name>A0A183FNH3_HELPZ</name>
<feature type="transmembrane region" description="Helical" evidence="1">
    <location>
        <begin position="12"/>
        <end position="32"/>
    </location>
</feature>
<dbReference type="EMBL" id="UZAH01026328">
    <property type="protein sequence ID" value="VDO78955.1"/>
    <property type="molecule type" value="Genomic_DNA"/>
</dbReference>
<keyword evidence="3" id="KW-1185">Reference proteome</keyword>
<dbReference type="OrthoDB" id="4564at2759"/>